<dbReference type="Proteomes" id="UP000503278">
    <property type="component" value="Chromosome"/>
</dbReference>
<accession>A0A7L5E1Z7</accession>
<evidence type="ECO:0000256" key="1">
    <source>
        <dbReference type="SAM" id="SignalP"/>
    </source>
</evidence>
<dbReference type="EMBL" id="CP051682">
    <property type="protein sequence ID" value="QJD96319.1"/>
    <property type="molecule type" value="Genomic_DNA"/>
</dbReference>
<dbReference type="AlphaFoldDB" id="A0A7L5E1Z7"/>
<name>A0A7L5E1Z7_9SPHI</name>
<sequence length="165" mass="17819">MKKYALLMVLSAFIATFAHAQTTDTVTTNFVKNAALGGMKEVAAGKLAEQKGTSASVKAFGKQMITDHTMANEKLAKIAKSKGYMVPKTTPPASPLLTKTSGAMFDKNYVTMMIADHKQTIAIFEKASTQSKDADIKAFATQTLPKLKHHLSMVESIASSMKLKM</sequence>
<dbReference type="PANTHER" id="PTHR38593:SF1">
    <property type="entry name" value="BLR2558 PROTEIN"/>
    <property type="match status" value="1"/>
</dbReference>
<dbReference type="Pfam" id="PF13628">
    <property type="entry name" value="DUF4142"/>
    <property type="match status" value="1"/>
</dbReference>
<dbReference type="InterPro" id="IPR025419">
    <property type="entry name" value="DUF4142"/>
</dbReference>
<feature type="domain" description="DUF4142" evidence="2">
    <location>
        <begin position="27"/>
        <end position="156"/>
    </location>
</feature>
<protein>
    <submittedName>
        <fullName evidence="3">DUF4142 domain-containing protein</fullName>
    </submittedName>
</protein>
<dbReference type="KEGG" id="mrob:HH214_10805"/>
<feature type="signal peptide" evidence="1">
    <location>
        <begin position="1"/>
        <end position="20"/>
    </location>
</feature>
<keyword evidence="1" id="KW-0732">Signal</keyword>
<dbReference type="InterPro" id="IPR012347">
    <property type="entry name" value="Ferritin-like"/>
</dbReference>
<gene>
    <name evidence="3" type="ORF">HH214_10805</name>
</gene>
<organism evidence="3 4">
    <name type="scientific">Mucilaginibacter robiniae</name>
    <dbReference type="NCBI Taxonomy" id="2728022"/>
    <lineage>
        <taxon>Bacteria</taxon>
        <taxon>Pseudomonadati</taxon>
        <taxon>Bacteroidota</taxon>
        <taxon>Sphingobacteriia</taxon>
        <taxon>Sphingobacteriales</taxon>
        <taxon>Sphingobacteriaceae</taxon>
        <taxon>Mucilaginibacter</taxon>
    </lineage>
</organism>
<keyword evidence="4" id="KW-1185">Reference proteome</keyword>
<dbReference type="Gene3D" id="1.20.1260.10">
    <property type="match status" value="1"/>
</dbReference>
<dbReference type="RefSeq" id="WP_169607568.1">
    <property type="nucleotide sequence ID" value="NZ_CP051682.1"/>
</dbReference>
<proteinExistence type="predicted"/>
<evidence type="ECO:0000259" key="2">
    <source>
        <dbReference type="Pfam" id="PF13628"/>
    </source>
</evidence>
<dbReference type="PANTHER" id="PTHR38593">
    <property type="entry name" value="BLR2558 PROTEIN"/>
    <property type="match status" value="1"/>
</dbReference>
<reference evidence="3 4" key="1">
    <citation type="submission" date="2020-04" db="EMBL/GenBank/DDBJ databases">
        <title>Genome sequencing of novel species.</title>
        <authorList>
            <person name="Heo J."/>
            <person name="Kim S.-J."/>
            <person name="Kim J.-S."/>
            <person name="Hong S.-B."/>
            <person name="Kwon S.-W."/>
        </authorList>
    </citation>
    <scope>NUCLEOTIDE SEQUENCE [LARGE SCALE GENOMIC DNA]</scope>
    <source>
        <strain evidence="3 4">F39-2</strain>
    </source>
</reference>
<evidence type="ECO:0000313" key="3">
    <source>
        <dbReference type="EMBL" id="QJD96319.1"/>
    </source>
</evidence>
<evidence type="ECO:0000313" key="4">
    <source>
        <dbReference type="Proteomes" id="UP000503278"/>
    </source>
</evidence>
<feature type="chain" id="PRO_5029758387" evidence="1">
    <location>
        <begin position="21"/>
        <end position="165"/>
    </location>
</feature>